<feature type="coiled-coil region" evidence="3">
    <location>
        <begin position="125"/>
        <end position="170"/>
    </location>
</feature>
<evidence type="ECO:0000313" key="5">
    <source>
        <dbReference type="EMBL" id="KAG6735134.1"/>
    </source>
</evidence>
<evidence type="ECO:0000256" key="3">
    <source>
        <dbReference type="SAM" id="Coils"/>
    </source>
</evidence>
<dbReference type="PANTHER" id="PTHR32054:SF48">
    <property type="entry name" value="WEB FAMILY PROTEIN"/>
    <property type="match status" value="1"/>
</dbReference>
<evidence type="ECO:0000256" key="1">
    <source>
        <dbReference type="ARBA" id="ARBA00005485"/>
    </source>
</evidence>
<evidence type="ECO:0000313" key="6">
    <source>
        <dbReference type="Proteomes" id="UP000811246"/>
    </source>
</evidence>
<comment type="caution">
    <text evidence="5">The sequence shown here is derived from an EMBL/GenBank/DDBJ whole genome shotgun (WGS) entry which is preliminary data.</text>
</comment>
<accession>A0A922G689</accession>
<dbReference type="EMBL" id="CM031825">
    <property type="protein sequence ID" value="KAG6735134.1"/>
    <property type="molecule type" value="Genomic_DNA"/>
</dbReference>
<dbReference type="InterPro" id="IPR008545">
    <property type="entry name" value="Web"/>
</dbReference>
<evidence type="ECO:0000256" key="2">
    <source>
        <dbReference type="ARBA" id="ARBA00023054"/>
    </source>
</evidence>
<proteinExistence type="inferred from homology"/>
<dbReference type="PANTHER" id="PTHR32054">
    <property type="entry name" value="HEAVY CHAIN, PUTATIVE, EXPRESSED-RELATED-RELATED"/>
    <property type="match status" value="1"/>
</dbReference>
<protein>
    <recommendedName>
        <fullName evidence="7">WEB family protein</fullName>
    </recommendedName>
</protein>
<reference evidence="5" key="1">
    <citation type="submission" date="2021-01" db="EMBL/GenBank/DDBJ databases">
        <authorList>
            <person name="Lovell J.T."/>
            <person name="Bentley N."/>
            <person name="Bhattarai G."/>
            <person name="Jenkins J.W."/>
            <person name="Sreedasyam A."/>
            <person name="Alarcon Y."/>
            <person name="Bock C."/>
            <person name="Boston L."/>
            <person name="Carlson J."/>
            <person name="Cervantes K."/>
            <person name="Clermont K."/>
            <person name="Krom N."/>
            <person name="Kubenka K."/>
            <person name="Mamidi S."/>
            <person name="Mattison C."/>
            <person name="Monteros M."/>
            <person name="Pisani C."/>
            <person name="Plott C."/>
            <person name="Rajasekar S."/>
            <person name="Rhein H.S."/>
            <person name="Rohla C."/>
            <person name="Song M."/>
            <person name="Hilaire R.S."/>
            <person name="Shu S."/>
            <person name="Wells L."/>
            <person name="Wang X."/>
            <person name="Webber J."/>
            <person name="Heerema R.J."/>
            <person name="Klein P."/>
            <person name="Conner P."/>
            <person name="Grauke L."/>
            <person name="Grimwood J."/>
            <person name="Schmutz J."/>
            <person name="Randall J.J."/>
        </authorList>
    </citation>
    <scope>NUCLEOTIDE SEQUENCE</scope>
    <source>
        <tissue evidence="5">Leaf</tissue>
    </source>
</reference>
<organism evidence="5 6">
    <name type="scientific">Carya illinoinensis</name>
    <name type="common">Pecan</name>
    <dbReference type="NCBI Taxonomy" id="32201"/>
    <lineage>
        <taxon>Eukaryota</taxon>
        <taxon>Viridiplantae</taxon>
        <taxon>Streptophyta</taxon>
        <taxon>Embryophyta</taxon>
        <taxon>Tracheophyta</taxon>
        <taxon>Spermatophyta</taxon>
        <taxon>Magnoliopsida</taxon>
        <taxon>eudicotyledons</taxon>
        <taxon>Gunneridae</taxon>
        <taxon>Pentapetalae</taxon>
        <taxon>rosids</taxon>
        <taxon>fabids</taxon>
        <taxon>Fagales</taxon>
        <taxon>Juglandaceae</taxon>
        <taxon>Carya</taxon>
    </lineage>
</organism>
<sequence length="620" mass="69185">MSHKLRNTFFPEVHARSLYKNVFVFRHVVNFVFFAMAEALDSAADPGTPGIREIRSDTTPQSFSGHGADAAPGSGIRRFGLRAEIDTSPPFGSVKEAVTRFSGSGTWVPFCGIGDIYNGIEEFDIKKVEEQAAELEKDLIVKELETLDVLEELGTTKRIVEDLKRQLQKEALKCLTGQDHSDEQMPTPTIKQMDKESHRNIFNRYGQNAGCSSPCPTSSPDLILMELKQAKVNLGKTIDDLGVIQNSVECLNKKMMKEKVLLEKSRGWLSSKFAGVSSLEEELKQIRVKPQIVDDKEAYGAIENPPNISRDFKSMDGLCKRSIAEAARSEVSNPMTVNEPTKASMKTAEMRLVAAKKMEEAAKAAEAVALAEIQALSIDDRSSYFILPEPEKITYSFGDRSPLVTKAQKFGGLPKKNVVDAKFQADEANISKLSILKKLKEATDEVRHSKQALEKALNRVETANKKQIAVEEAFQRWIPEHEQKGQAFYNSVNRNNVHESDPRQVSPLNDINKSNLVNNEPKPVLRSTVSMRDILSRKQVLPNDYMAGNEMEGHAEGQKVALSQMLHALREDLAFSSKAEKDGSDHKQQFLAQRKKFGLIHISFPLTRPSKKKMQALNAV</sequence>
<evidence type="ECO:0000256" key="4">
    <source>
        <dbReference type="SAM" id="MobiDB-lite"/>
    </source>
</evidence>
<dbReference type="Proteomes" id="UP000811246">
    <property type="component" value="Chromosome 1"/>
</dbReference>
<keyword evidence="2 3" id="KW-0175">Coiled coil</keyword>
<name>A0A922G689_CARIL</name>
<dbReference type="GO" id="GO:0005829">
    <property type="term" value="C:cytosol"/>
    <property type="evidence" value="ECO:0007669"/>
    <property type="project" value="TreeGrafter"/>
</dbReference>
<feature type="compositionally biased region" description="Polar residues" evidence="4">
    <location>
        <begin position="506"/>
        <end position="518"/>
    </location>
</feature>
<dbReference type="Pfam" id="PF05701">
    <property type="entry name" value="WEMBL"/>
    <property type="match status" value="2"/>
</dbReference>
<feature type="region of interest" description="Disordered" evidence="4">
    <location>
        <begin position="46"/>
        <end position="74"/>
    </location>
</feature>
<gene>
    <name evidence="5" type="ORF">I3842_01G306700</name>
</gene>
<comment type="similarity">
    <text evidence="1">Belongs to the WEB family.</text>
</comment>
<dbReference type="AlphaFoldDB" id="A0A922G689"/>
<dbReference type="GO" id="GO:0009904">
    <property type="term" value="P:chloroplast accumulation movement"/>
    <property type="evidence" value="ECO:0007669"/>
    <property type="project" value="TreeGrafter"/>
</dbReference>
<evidence type="ECO:0008006" key="7">
    <source>
        <dbReference type="Google" id="ProtNLM"/>
    </source>
</evidence>
<feature type="coiled-coil region" evidence="3">
    <location>
        <begin position="436"/>
        <end position="473"/>
    </location>
</feature>
<dbReference type="GO" id="GO:0009903">
    <property type="term" value="P:chloroplast avoidance movement"/>
    <property type="evidence" value="ECO:0007669"/>
    <property type="project" value="TreeGrafter"/>
</dbReference>
<feature type="region of interest" description="Disordered" evidence="4">
    <location>
        <begin position="499"/>
        <end position="520"/>
    </location>
</feature>